<sequence length="41" mass="4619">METDRQRDFTAGVTWLTDPSRGVDASEAQELRRLLLGLKSV</sequence>
<dbReference type="Proteomes" id="UP000324091">
    <property type="component" value="Chromosome 17"/>
</dbReference>
<keyword evidence="2" id="KW-1185">Reference proteome</keyword>
<evidence type="ECO:0000313" key="2">
    <source>
        <dbReference type="Proteomes" id="UP000324091"/>
    </source>
</evidence>
<organism evidence="1 2">
    <name type="scientific">Takifugu flavidus</name>
    <name type="common">sansaifugu</name>
    <dbReference type="NCBI Taxonomy" id="433684"/>
    <lineage>
        <taxon>Eukaryota</taxon>
        <taxon>Metazoa</taxon>
        <taxon>Chordata</taxon>
        <taxon>Craniata</taxon>
        <taxon>Vertebrata</taxon>
        <taxon>Euteleostomi</taxon>
        <taxon>Actinopterygii</taxon>
        <taxon>Neopterygii</taxon>
        <taxon>Teleostei</taxon>
        <taxon>Neoteleostei</taxon>
        <taxon>Acanthomorphata</taxon>
        <taxon>Eupercaria</taxon>
        <taxon>Tetraodontiformes</taxon>
        <taxon>Tetradontoidea</taxon>
        <taxon>Tetraodontidae</taxon>
        <taxon>Takifugu</taxon>
    </lineage>
</organism>
<dbReference type="EMBL" id="RHFK02000009">
    <property type="protein sequence ID" value="TWW71202.1"/>
    <property type="molecule type" value="Genomic_DNA"/>
</dbReference>
<evidence type="ECO:0000313" key="1">
    <source>
        <dbReference type="EMBL" id="TWW71202.1"/>
    </source>
</evidence>
<dbReference type="AlphaFoldDB" id="A0A5C6NUQ2"/>
<name>A0A5C6NUQ2_9TELE</name>
<protein>
    <submittedName>
        <fullName evidence="1">Uncharacterized protein</fullName>
    </submittedName>
</protein>
<proteinExistence type="predicted"/>
<accession>A0A5C6NUQ2</accession>
<comment type="caution">
    <text evidence="1">The sequence shown here is derived from an EMBL/GenBank/DDBJ whole genome shotgun (WGS) entry which is preliminary data.</text>
</comment>
<reference evidence="1 2" key="1">
    <citation type="submission" date="2019-04" db="EMBL/GenBank/DDBJ databases">
        <title>Chromosome genome assembly for Takifugu flavidus.</title>
        <authorList>
            <person name="Xiao S."/>
        </authorList>
    </citation>
    <scope>NUCLEOTIDE SEQUENCE [LARGE SCALE GENOMIC DNA]</scope>
    <source>
        <strain evidence="1">HTHZ2018</strain>
        <tissue evidence="1">Muscle</tissue>
    </source>
</reference>
<gene>
    <name evidence="1" type="ORF">D4764_17G0006850</name>
</gene>